<keyword evidence="14" id="KW-0282">Flagellum</keyword>
<accession>A0A061SRJ5</accession>
<gene>
    <name evidence="14" type="ORF">PM02_15925</name>
</gene>
<dbReference type="GO" id="GO:0006935">
    <property type="term" value="P:chemotaxis"/>
    <property type="evidence" value="ECO:0007669"/>
    <property type="project" value="UniProtKB-KW"/>
</dbReference>
<dbReference type="PANTHER" id="PTHR30534">
    <property type="entry name" value="FLAGELLAR MOTOR SWITCH PROTEIN FLIG"/>
    <property type="match status" value="1"/>
</dbReference>
<evidence type="ECO:0000256" key="4">
    <source>
        <dbReference type="ARBA" id="ARBA00021870"/>
    </source>
</evidence>
<evidence type="ECO:0000256" key="8">
    <source>
        <dbReference type="ARBA" id="ARBA00023136"/>
    </source>
</evidence>
<dbReference type="Proteomes" id="UP000027337">
    <property type="component" value="Unassembled WGS sequence"/>
</dbReference>
<evidence type="ECO:0000256" key="2">
    <source>
        <dbReference type="ARBA" id="ARBA00004413"/>
    </source>
</evidence>
<dbReference type="Pfam" id="PF14842">
    <property type="entry name" value="FliG_N"/>
    <property type="match status" value="1"/>
</dbReference>
<comment type="similarity">
    <text evidence="3">Belongs to the FliG family.</text>
</comment>
<dbReference type="GO" id="GO:0003774">
    <property type="term" value="F:cytoskeletal motor activity"/>
    <property type="evidence" value="ECO:0007669"/>
    <property type="project" value="InterPro"/>
</dbReference>
<keyword evidence="5" id="KW-1003">Cell membrane</keyword>
<protein>
    <recommendedName>
        <fullName evidence="4">Flagellar motor switch protein FliG</fullName>
    </recommendedName>
</protein>
<comment type="subcellular location">
    <subcellularLocation>
        <location evidence="1">Bacterial flagellum basal body</location>
    </subcellularLocation>
    <subcellularLocation>
        <location evidence="2">Cell membrane</location>
        <topology evidence="2">Peripheral membrane protein</topology>
        <orientation evidence="2">Cytoplasmic side</orientation>
    </subcellularLocation>
</comment>
<dbReference type="eggNOG" id="COG1536">
    <property type="taxonomic scope" value="Bacteria"/>
</dbReference>
<proteinExistence type="inferred from homology"/>
<dbReference type="InterPro" id="IPR011002">
    <property type="entry name" value="FliG_a-hlx"/>
</dbReference>
<name>A0A061SRJ5_9RHOB</name>
<evidence type="ECO:0000259" key="13">
    <source>
        <dbReference type="Pfam" id="PF14842"/>
    </source>
</evidence>
<dbReference type="InterPro" id="IPR032779">
    <property type="entry name" value="FliG_M"/>
</dbReference>
<evidence type="ECO:0000256" key="9">
    <source>
        <dbReference type="ARBA" id="ARBA00023143"/>
    </source>
</evidence>
<comment type="caution">
    <text evidence="14">The sequence shown here is derived from an EMBL/GenBank/DDBJ whole genome shotgun (WGS) entry which is preliminary data.</text>
</comment>
<keyword evidence="14" id="KW-0966">Cell projection</keyword>
<dbReference type="PANTHER" id="PTHR30534:SF0">
    <property type="entry name" value="FLAGELLAR MOTOR SWITCH PROTEIN FLIG"/>
    <property type="match status" value="1"/>
</dbReference>
<evidence type="ECO:0000256" key="5">
    <source>
        <dbReference type="ARBA" id="ARBA00022475"/>
    </source>
</evidence>
<keyword evidence="6" id="KW-0145">Chemotaxis</keyword>
<dbReference type="EMBL" id="JEMU01000015">
    <property type="protein sequence ID" value="KAJ02039.1"/>
    <property type="molecule type" value="Genomic_DNA"/>
</dbReference>
<evidence type="ECO:0000259" key="11">
    <source>
        <dbReference type="Pfam" id="PF01706"/>
    </source>
</evidence>
<evidence type="ECO:0000256" key="6">
    <source>
        <dbReference type="ARBA" id="ARBA00022500"/>
    </source>
</evidence>
<keyword evidence="7" id="KW-0283">Flagellar rotation</keyword>
<evidence type="ECO:0000259" key="12">
    <source>
        <dbReference type="Pfam" id="PF14841"/>
    </source>
</evidence>
<dbReference type="SUPFAM" id="SSF48029">
    <property type="entry name" value="FliG"/>
    <property type="match status" value="2"/>
</dbReference>
<evidence type="ECO:0000313" key="14">
    <source>
        <dbReference type="EMBL" id="KAJ02039.1"/>
    </source>
</evidence>
<dbReference type="RefSeq" id="WP_037910289.1">
    <property type="nucleotide sequence ID" value="NZ_JAFBPZ010000008.1"/>
</dbReference>
<dbReference type="InterPro" id="IPR000090">
    <property type="entry name" value="Flg_Motor_Flig"/>
</dbReference>
<dbReference type="Gene3D" id="1.10.220.30">
    <property type="match status" value="3"/>
</dbReference>
<evidence type="ECO:0000256" key="3">
    <source>
        <dbReference type="ARBA" id="ARBA00010299"/>
    </source>
</evidence>
<evidence type="ECO:0000256" key="1">
    <source>
        <dbReference type="ARBA" id="ARBA00004117"/>
    </source>
</evidence>
<dbReference type="GO" id="GO:0071973">
    <property type="term" value="P:bacterial-type flagellum-dependent cell motility"/>
    <property type="evidence" value="ECO:0007669"/>
    <property type="project" value="InterPro"/>
</dbReference>
<feature type="domain" description="Flagellar motor switch protein FliG C-terminal" evidence="11">
    <location>
        <begin position="224"/>
        <end position="329"/>
    </location>
</feature>
<dbReference type="InterPro" id="IPR028263">
    <property type="entry name" value="FliG_N"/>
</dbReference>
<keyword evidence="9" id="KW-0975">Bacterial flagellum</keyword>
<dbReference type="Pfam" id="PF14841">
    <property type="entry name" value="FliG_M"/>
    <property type="match status" value="1"/>
</dbReference>
<organism evidence="14 15">
    <name type="scientific">Sulfitobacter mediterraneus</name>
    <dbReference type="NCBI Taxonomy" id="83219"/>
    <lineage>
        <taxon>Bacteria</taxon>
        <taxon>Pseudomonadati</taxon>
        <taxon>Pseudomonadota</taxon>
        <taxon>Alphaproteobacteria</taxon>
        <taxon>Rhodobacterales</taxon>
        <taxon>Roseobacteraceae</taxon>
        <taxon>Sulfitobacter</taxon>
    </lineage>
</organism>
<keyword evidence="15" id="KW-1185">Reference proteome</keyword>
<evidence type="ECO:0000256" key="10">
    <source>
        <dbReference type="ARBA" id="ARBA00025598"/>
    </source>
</evidence>
<reference evidence="14 15" key="1">
    <citation type="journal article" date="2014" name="Genome Announc.">
        <title>Draft Genome Sequences of Two Isolates of the Roseobacter Group, Sulfitobacter sp. Strains 3SOLIMAR09 and 1FIGIMAR09, from Harbors of Mallorca Island (Mediterranean Sea).</title>
        <authorList>
            <person name="Mas-Llado M."/>
            <person name="Pina-Villalonga J.M."/>
            <person name="Brunet-Galmes I."/>
            <person name="Nogales B."/>
            <person name="Bosch R."/>
        </authorList>
    </citation>
    <scope>NUCLEOTIDE SEQUENCE [LARGE SCALE GENOMIC DNA]</scope>
    <source>
        <strain evidence="14 15">1FIGIMAR09</strain>
    </source>
</reference>
<dbReference type="Pfam" id="PF01706">
    <property type="entry name" value="FliG_C"/>
    <property type="match status" value="1"/>
</dbReference>
<keyword evidence="14" id="KW-0969">Cilium</keyword>
<keyword evidence="8" id="KW-0472">Membrane</keyword>
<comment type="function">
    <text evidence="10">FliG is one of three proteins (FliG, FliN, FliM) that forms the rotor-mounted switch complex (C ring), located at the base of the basal body. This complex interacts with the CheY and CheZ chemotaxis proteins, in addition to contacting components of the motor that determine the direction of flagellar rotation.</text>
</comment>
<dbReference type="GO" id="GO:0005886">
    <property type="term" value="C:plasma membrane"/>
    <property type="evidence" value="ECO:0007669"/>
    <property type="project" value="UniProtKB-SubCell"/>
</dbReference>
<feature type="domain" description="Flagellar motor switch protein FliG N-terminal" evidence="13">
    <location>
        <begin position="13"/>
        <end position="114"/>
    </location>
</feature>
<dbReference type="AlphaFoldDB" id="A0A061SRJ5"/>
<dbReference type="STRING" id="83219.PM02_15925"/>
<evidence type="ECO:0000256" key="7">
    <source>
        <dbReference type="ARBA" id="ARBA00022779"/>
    </source>
</evidence>
<dbReference type="InterPro" id="IPR023087">
    <property type="entry name" value="Flg_Motor_Flig_C"/>
</dbReference>
<dbReference type="PRINTS" id="PR00954">
    <property type="entry name" value="FLGMOTORFLIG"/>
</dbReference>
<feature type="domain" description="Flagellar motor switch protein FliG middle" evidence="12">
    <location>
        <begin position="123"/>
        <end position="193"/>
    </location>
</feature>
<evidence type="ECO:0000313" key="15">
    <source>
        <dbReference type="Proteomes" id="UP000027337"/>
    </source>
</evidence>
<sequence>MNQFVPFRKHRRMSGAQKSAILFLCLGEERGGALMQKLDVPEIRQITTAISTMGEVDASVVEEIMVEFGQKVSQIGGVVGSIEAARGLLKEFLPEERVTEILQEIDGNNTDNVWRDLSELDEKQLVEFLRKEHNQTVAVILSRIRPDAAAKVLPLLGADRATDLIERMMEMDNLPNDTIMNIENTLRDDVLSKAGRRAEARVEGQLVSIFNKLDEDLFGNLARELEERQPDQFHAIKQKMFVFDDLMKFDAVTLGKIMREVTGNTLPLALRGAKKEVREHFLESLPSRSRGMLQEEMESMGPVKSKDVKQAQSELVEAALRLVSEGVVEMPDDGEDMMDEAAE</sequence>
<dbReference type="GO" id="GO:0009425">
    <property type="term" value="C:bacterial-type flagellum basal body"/>
    <property type="evidence" value="ECO:0007669"/>
    <property type="project" value="UniProtKB-SubCell"/>
</dbReference>